<dbReference type="InterPro" id="IPR009057">
    <property type="entry name" value="Homeodomain-like_sf"/>
</dbReference>
<dbReference type="PROSITE" id="PS00041">
    <property type="entry name" value="HTH_ARAC_FAMILY_1"/>
    <property type="match status" value="1"/>
</dbReference>
<feature type="domain" description="Response regulatory" evidence="6">
    <location>
        <begin position="5"/>
        <end position="122"/>
    </location>
</feature>
<dbReference type="Gene3D" id="3.40.50.2300">
    <property type="match status" value="1"/>
</dbReference>
<dbReference type="SMART" id="SM00342">
    <property type="entry name" value="HTH_ARAC"/>
    <property type="match status" value="1"/>
</dbReference>
<gene>
    <name evidence="7" type="ORF">QYB97_14500</name>
</gene>
<dbReference type="PROSITE" id="PS01124">
    <property type="entry name" value="HTH_ARAC_FAMILY_2"/>
    <property type="match status" value="1"/>
</dbReference>
<dbReference type="InterPro" id="IPR020449">
    <property type="entry name" value="Tscrpt_reg_AraC-type_HTH"/>
</dbReference>
<keyword evidence="2" id="KW-0238">DNA-binding</keyword>
<dbReference type="PROSITE" id="PS50110">
    <property type="entry name" value="RESPONSE_REGULATORY"/>
    <property type="match status" value="1"/>
</dbReference>
<dbReference type="PANTHER" id="PTHR43280:SF28">
    <property type="entry name" value="HTH-TYPE TRANSCRIPTIONAL ACTIVATOR RHAS"/>
    <property type="match status" value="1"/>
</dbReference>
<dbReference type="CDD" id="cd17536">
    <property type="entry name" value="REC_YesN-like"/>
    <property type="match status" value="1"/>
</dbReference>
<sequence length="261" mass="29839">MAGKTILIVDDEERTREGLKKRLEVWSSGAHDIISACDGKEALQHFQQKKIHLMITDVNMPEMSGLQLLKTLRVNGKKPVVIIVSGYPDFQYAQEAIRLGVINYLLKPVNKQKLIEAVEEALAAEESLQKTEYMEKAADQKLIQMEDERIGDKDHIKQALSFIEKHSDKAISLKEAADSVHLNPSYFSVLFKEQTGLTFTEYVTRKRLQRAKRLLLTTQYSVEEIAEAAGYQTAKYFIKLFKEYEGITPSKYRKHSNTNDV</sequence>
<evidence type="ECO:0000256" key="1">
    <source>
        <dbReference type="ARBA" id="ARBA00023015"/>
    </source>
</evidence>
<dbReference type="PRINTS" id="PR00032">
    <property type="entry name" value="HTHARAC"/>
</dbReference>
<dbReference type="SUPFAM" id="SSF46689">
    <property type="entry name" value="Homeodomain-like"/>
    <property type="match status" value="2"/>
</dbReference>
<dbReference type="Proteomes" id="UP001172721">
    <property type="component" value="Unassembled WGS sequence"/>
</dbReference>
<keyword evidence="4" id="KW-0597">Phosphoprotein</keyword>
<proteinExistence type="predicted"/>
<evidence type="ECO:0000313" key="8">
    <source>
        <dbReference type="Proteomes" id="UP001172721"/>
    </source>
</evidence>
<keyword evidence="3" id="KW-0804">Transcription</keyword>
<feature type="modified residue" description="4-aspartylphosphate" evidence="4">
    <location>
        <position position="57"/>
    </location>
</feature>
<dbReference type="InterPro" id="IPR018062">
    <property type="entry name" value="HTH_AraC-typ_CS"/>
</dbReference>
<evidence type="ECO:0000256" key="3">
    <source>
        <dbReference type="ARBA" id="ARBA00023163"/>
    </source>
</evidence>
<dbReference type="InterPro" id="IPR011006">
    <property type="entry name" value="CheY-like_superfamily"/>
</dbReference>
<dbReference type="InterPro" id="IPR001789">
    <property type="entry name" value="Sig_transdc_resp-reg_receiver"/>
</dbReference>
<evidence type="ECO:0000259" key="5">
    <source>
        <dbReference type="PROSITE" id="PS01124"/>
    </source>
</evidence>
<evidence type="ECO:0000256" key="2">
    <source>
        <dbReference type="ARBA" id="ARBA00023125"/>
    </source>
</evidence>
<evidence type="ECO:0000313" key="7">
    <source>
        <dbReference type="EMBL" id="MDN4525692.1"/>
    </source>
</evidence>
<feature type="domain" description="HTH araC/xylS-type" evidence="5">
    <location>
        <begin position="157"/>
        <end position="255"/>
    </location>
</feature>
<comment type="caution">
    <text evidence="7">The sequence shown here is derived from an EMBL/GenBank/DDBJ whole genome shotgun (WGS) entry which is preliminary data.</text>
</comment>
<accession>A0ABT8HZK2</accession>
<dbReference type="InterPro" id="IPR018060">
    <property type="entry name" value="HTH_AraC"/>
</dbReference>
<dbReference type="Pfam" id="PF00072">
    <property type="entry name" value="Response_reg"/>
    <property type="match status" value="1"/>
</dbReference>
<keyword evidence="1" id="KW-0805">Transcription regulation</keyword>
<organism evidence="7 8">
    <name type="scientific">Fictibacillus fluitans</name>
    <dbReference type="NCBI Taxonomy" id="3058422"/>
    <lineage>
        <taxon>Bacteria</taxon>
        <taxon>Bacillati</taxon>
        <taxon>Bacillota</taxon>
        <taxon>Bacilli</taxon>
        <taxon>Bacillales</taxon>
        <taxon>Fictibacillaceae</taxon>
        <taxon>Fictibacillus</taxon>
    </lineage>
</organism>
<dbReference type="SMART" id="SM00448">
    <property type="entry name" value="REC"/>
    <property type="match status" value="1"/>
</dbReference>
<dbReference type="PANTHER" id="PTHR43280">
    <property type="entry name" value="ARAC-FAMILY TRANSCRIPTIONAL REGULATOR"/>
    <property type="match status" value="1"/>
</dbReference>
<dbReference type="Gene3D" id="1.10.10.60">
    <property type="entry name" value="Homeodomain-like"/>
    <property type="match status" value="2"/>
</dbReference>
<keyword evidence="8" id="KW-1185">Reference proteome</keyword>
<name>A0ABT8HZK2_9BACL</name>
<dbReference type="RefSeq" id="WP_301166804.1">
    <property type="nucleotide sequence ID" value="NZ_JAUHTR010000007.1"/>
</dbReference>
<evidence type="ECO:0000259" key="6">
    <source>
        <dbReference type="PROSITE" id="PS50110"/>
    </source>
</evidence>
<protein>
    <submittedName>
        <fullName evidence="7">Response regulator</fullName>
    </submittedName>
</protein>
<evidence type="ECO:0000256" key="4">
    <source>
        <dbReference type="PROSITE-ProRule" id="PRU00169"/>
    </source>
</evidence>
<reference evidence="7" key="1">
    <citation type="submission" date="2023-07" db="EMBL/GenBank/DDBJ databases">
        <title>Fictibacillus sp. isolated from freshwater pond.</title>
        <authorList>
            <person name="Kirdat K."/>
            <person name="Bhat A."/>
            <person name="Mourya A."/>
            <person name="Yadav A."/>
        </authorList>
    </citation>
    <scope>NUCLEOTIDE SEQUENCE</scope>
    <source>
        <strain evidence="7">NE201</strain>
    </source>
</reference>
<dbReference type="SUPFAM" id="SSF52172">
    <property type="entry name" value="CheY-like"/>
    <property type="match status" value="1"/>
</dbReference>
<dbReference type="EMBL" id="JAUHTR010000007">
    <property type="protein sequence ID" value="MDN4525692.1"/>
    <property type="molecule type" value="Genomic_DNA"/>
</dbReference>
<dbReference type="Pfam" id="PF12833">
    <property type="entry name" value="HTH_18"/>
    <property type="match status" value="1"/>
</dbReference>